<dbReference type="OrthoDB" id="9809679at2"/>
<dbReference type="GO" id="GO:0016226">
    <property type="term" value="P:iron-sulfur cluster assembly"/>
    <property type="evidence" value="ECO:0007669"/>
    <property type="project" value="InterPro"/>
</dbReference>
<dbReference type="Gene3D" id="3.40.50.300">
    <property type="entry name" value="P-loop containing nucleotide triphosphate hydrolases"/>
    <property type="match status" value="1"/>
</dbReference>
<dbReference type="GO" id="GO:0005524">
    <property type="term" value="F:ATP binding"/>
    <property type="evidence" value="ECO:0007669"/>
    <property type="project" value="UniProtKB-UniRule"/>
</dbReference>
<dbReference type="PROSITE" id="PS01215">
    <property type="entry name" value="MRP"/>
    <property type="match status" value="1"/>
</dbReference>
<dbReference type="HAMAP" id="MF_02040">
    <property type="entry name" value="Mrp_NBP35"/>
    <property type="match status" value="1"/>
</dbReference>
<accession>A0A1I5L2C3</accession>
<evidence type="ECO:0000313" key="7">
    <source>
        <dbReference type="EMBL" id="SFO91338.1"/>
    </source>
</evidence>
<evidence type="ECO:0000256" key="5">
    <source>
        <dbReference type="ARBA" id="ARBA00023014"/>
    </source>
</evidence>
<dbReference type="CDD" id="cd02037">
    <property type="entry name" value="Mrp_NBP35"/>
    <property type="match status" value="1"/>
</dbReference>
<dbReference type="AlphaFoldDB" id="A0A1I5L2C3"/>
<comment type="similarity">
    <text evidence="6">Belongs to the Mrp/NBP35 ATP-binding proteins family.</text>
</comment>
<dbReference type="InterPro" id="IPR044304">
    <property type="entry name" value="NUBPL-like"/>
</dbReference>
<evidence type="ECO:0000313" key="8">
    <source>
        <dbReference type="Proteomes" id="UP000199227"/>
    </source>
</evidence>
<evidence type="ECO:0000256" key="2">
    <source>
        <dbReference type="ARBA" id="ARBA00022741"/>
    </source>
</evidence>
<dbReference type="InterPro" id="IPR033756">
    <property type="entry name" value="YlxH/NBP35"/>
</dbReference>
<keyword evidence="8" id="KW-1185">Reference proteome</keyword>
<proteinExistence type="inferred from homology"/>
<sequence length="341" mass="37584">MSREDILNELQKVQYPGLDKSIIDLKIVEDVKVEDEKPVITLSMQNDEAYNILESRLNDLFNGEVEVKRKALTQKKSMNYGNTANPNNRAPYAKRVIAVTSGKGGVGKSTVSVNLSVALAQKGFKVGLLDADVYGPNVPRMTQVADEKLKWNDNNKIVPSENFGIKIMSVGLTTPSSDTPLVWRSSVAVSALIQFLEDVDWGELDFLVIDMPPGTGDIQLTMAQELPITAGVIVTTPQPVALDDVSRAIMMFKDINVPIGGLVENMSFFIAPDTKKRYDIFGKGGGEETAKRYDIPFLGKIPLDMQIREFSDNGTPPVAMGDKLQKGYYKNIVDNLLKQIL</sequence>
<keyword evidence="3 6" id="KW-0067">ATP-binding</keyword>
<dbReference type="PANTHER" id="PTHR42961">
    <property type="entry name" value="IRON-SULFUR PROTEIN NUBPL"/>
    <property type="match status" value="1"/>
</dbReference>
<evidence type="ECO:0000256" key="4">
    <source>
        <dbReference type="ARBA" id="ARBA00023004"/>
    </source>
</evidence>
<feature type="binding site" evidence="6">
    <location>
        <begin position="102"/>
        <end position="109"/>
    </location>
    <ligand>
        <name>ATP</name>
        <dbReference type="ChEBI" id="CHEBI:30616"/>
    </ligand>
</feature>
<dbReference type="InterPro" id="IPR027417">
    <property type="entry name" value="P-loop_NTPase"/>
</dbReference>
<dbReference type="STRING" id="223786.SAMN05216234_1023"/>
<dbReference type="Gene3D" id="3.30.300.130">
    <property type="entry name" value="Fe-S cluster assembly (FSCA)"/>
    <property type="match status" value="1"/>
</dbReference>
<dbReference type="InterPro" id="IPR034904">
    <property type="entry name" value="FSCA_dom_sf"/>
</dbReference>
<keyword evidence="4 6" id="KW-0408">Iron</keyword>
<evidence type="ECO:0000256" key="1">
    <source>
        <dbReference type="ARBA" id="ARBA00022723"/>
    </source>
</evidence>
<dbReference type="SUPFAM" id="SSF117916">
    <property type="entry name" value="Fe-S cluster assembly (FSCA) domain-like"/>
    <property type="match status" value="1"/>
</dbReference>
<keyword evidence="5 6" id="KW-0411">Iron-sulfur</keyword>
<comment type="subunit">
    <text evidence="6">Homodimer.</text>
</comment>
<dbReference type="GO" id="GO:0051539">
    <property type="term" value="F:4 iron, 4 sulfur cluster binding"/>
    <property type="evidence" value="ECO:0007669"/>
    <property type="project" value="TreeGrafter"/>
</dbReference>
<dbReference type="RefSeq" id="WP_092909967.1">
    <property type="nucleotide sequence ID" value="NZ_FOXB01000002.1"/>
</dbReference>
<dbReference type="FunFam" id="3.40.50.300:FF:001119">
    <property type="entry name" value="Iron-sulfur cluster carrier protein"/>
    <property type="match status" value="1"/>
</dbReference>
<organism evidence="7 8">
    <name type="scientific">Hydrogenimonas thermophila</name>
    <dbReference type="NCBI Taxonomy" id="223786"/>
    <lineage>
        <taxon>Bacteria</taxon>
        <taxon>Pseudomonadati</taxon>
        <taxon>Campylobacterota</taxon>
        <taxon>Epsilonproteobacteria</taxon>
        <taxon>Campylobacterales</taxon>
        <taxon>Hydrogenimonadaceae</taxon>
        <taxon>Hydrogenimonas</taxon>
    </lineage>
</organism>
<evidence type="ECO:0000256" key="6">
    <source>
        <dbReference type="HAMAP-Rule" id="MF_02040"/>
    </source>
</evidence>
<dbReference type="Proteomes" id="UP000199227">
    <property type="component" value="Unassembled WGS sequence"/>
</dbReference>
<comment type="function">
    <text evidence="6">Binds and transfers iron-sulfur (Fe-S) clusters to target apoproteins. Can hydrolyze ATP.</text>
</comment>
<dbReference type="PANTHER" id="PTHR42961:SF2">
    <property type="entry name" value="IRON-SULFUR PROTEIN NUBPL"/>
    <property type="match status" value="1"/>
</dbReference>
<keyword evidence="2 6" id="KW-0547">Nucleotide-binding</keyword>
<dbReference type="GO" id="GO:0016887">
    <property type="term" value="F:ATP hydrolysis activity"/>
    <property type="evidence" value="ECO:0007669"/>
    <property type="project" value="UniProtKB-UniRule"/>
</dbReference>
<name>A0A1I5L2C3_9BACT</name>
<dbReference type="InterPro" id="IPR019591">
    <property type="entry name" value="Mrp/NBP35_ATP-bd"/>
</dbReference>
<dbReference type="GO" id="GO:0140663">
    <property type="term" value="F:ATP-dependent FeS chaperone activity"/>
    <property type="evidence" value="ECO:0007669"/>
    <property type="project" value="InterPro"/>
</dbReference>
<dbReference type="Pfam" id="PF10609">
    <property type="entry name" value="ParA"/>
    <property type="match status" value="1"/>
</dbReference>
<keyword evidence="1 6" id="KW-0479">Metal-binding</keyword>
<reference evidence="7 8" key="1">
    <citation type="submission" date="2016-10" db="EMBL/GenBank/DDBJ databases">
        <authorList>
            <person name="de Groot N.N."/>
        </authorList>
    </citation>
    <scope>NUCLEOTIDE SEQUENCE [LARGE SCALE GENOMIC DNA]</scope>
    <source>
        <strain evidence="7 8">EP1-55-1</strain>
    </source>
</reference>
<gene>
    <name evidence="7" type="ORF">SAMN05216234_1023</name>
</gene>
<dbReference type="SUPFAM" id="SSF52540">
    <property type="entry name" value="P-loop containing nucleoside triphosphate hydrolases"/>
    <property type="match status" value="1"/>
</dbReference>
<dbReference type="GO" id="GO:0046872">
    <property type="term" value="F:metal ion binding"/>
    <property type="evidence" value="ECO:0007669"/>
    <property type="project" value="UniProtKB-KW"/>
</dbReference>
<dbReference type="InterPro" id="IPR000808">
    <property type="entry name" value="Mrp-like_CS"/>
</dbReference>
<protein>
    <recommendedName>
        <fullName evidence="6">Iron-sulfur cluster carrier protein</fullName>
    </recommendedName>
</protein>
<dbReference type="EMBL" id="FOXB01000002">
    <property type="protein sequence ID" value="SFO91338.1"/>
    <property type="molecule type" value="Genomic_DNA"/>
</dbReference>
<evidence type="ECO:0000256" key="3">
    <source>
        <dbReference type="ARBA" id="ARBA00022840"/>
    </source>
</evidence>
<keyword evidence="6" id="KW-0378">Hydrolase</keyword>